<evidence type="ECO:0000313" key="2">
    <source>
        <dbReference type="EMBL" id="RGY74782.1"/>
    </source>
</evidence>
<feature type="region of interest" description="Disordered" evidence="1">
    <location>
        <begin position="1"/>
        <end position="26"/>
    </location>
</feature>
<reference evidence="2 3" key="1">
    <citation type="submission" date="2018-08" db="EMBL/GenBank/DDBJ databases">
        <title>A genome reference for cultivated species of the human gut microbiota.</title>
        <authorList>
            <person name="Zou Y."/>
            <person name="Xue W."/>
            <person name="Luo G."/>
        </authorList>
    </citation>
    <scope>NUCLEOTIDE SEQUENCE [LARGE SCALE GENOMIC DNA]</scope>
    <source>
        <strain evidence="2 3">CF01-1</strain>
    </source>
</reference>
<dbReference type="AlphaFoldDB" id="A0A413KAP1"/>
<evidence type="ECO:0000256" key="1">
    <source>
        <dbReference type="SAM" id="MobiDB-lite"/>
    </source>
</evidence>
<sequence length="243" mass="27253">MENGKLNRINKNRDMNGNGGSGYSATPPLRETIYDLLYERDEHGLDGVQPTLQAFATCLGIQWMHVTPLSDLAKRILDTKTGHTHYLLSTATPVYAEQIRILVKECSRILNQGHAVNLGTCPNTDCNTPLTADETATTVKCRGCKNTWNINYLRSIMNQKILESDYTGTMRQIINLLAQSTGQIVNTNTFKSWVHRNQLKPAGGIHGHPTYRIADVYRLLIRLQQAGQTTDSVWQLLSKQKAE</sequence>
<name>A0A413KAP1_BIFPS</name>
<comment type="caution">
    <text evidence="2">The sequence shown here is derived from an EMBL/GenBank/DDBJ whole genome shotgun (WGS) entry which is preliminary data.</text>
</comment>
<evidence type="ECO:0008006" key="4">
    <source>
        <dbReference type="Google" id="ProtNLM"/>
    </source>
</evidence>
<accession>A0A413KAP1</accession>
<dbReference type="Proteomes" id="UP000284163">
    <property type="component" value="Unassembled WGS sequence"/>
</dbReference>
<dbReference type="EMBL" id="QSDK01000025">
    <property type="protein sequence ID" value="RGY74782.1"/>
    <property type="molecule type" value="Genomic_DNA"/>
</dbReference>
<protein>
    <recommendedName>
        <fullName evidence="4">PhnA protein</fullName>
    </recommendedName>
</protein>
<gene>
    <name evidence="2" type="ORF">DXA22_09885</name>
</gene>
<proteinExistence type="predicted"/>
<organism evidence="2 3">
    <name type="scientific">Bifidobacterium pseudocatenulatum</name>
    <dbReference type="NCBI Taxonomy" id="28026"/>
    <lineage>
        <taxon>Bacteria</taxon>
        <taxon>Bacillati</taxon>
        <taxon>Actinomycetota</taxon>
        <taxon>Actinomycetes</taxon>
        <taxon>Bifidobacteriales</taxon>
        <taxon>Bifidobacteriaceae</taxon>
        <taxon>Bifidobacterium</taxon>
    </lineage>
</organism>
<evidence type="ECO:0000313" key="3">
    <source>
        <dbReference type="Proteomes" id="UP000284163"/>
    </source>
</evidence>